<dbReference type="RefSeq" id="XP_013432559.1">
    <property type="nucleotide sequence ID" value="XM_013577105.1"/>
</dbReference>
<dbReference type="PANTHER" id="PTHR12883">
    <property type="entry name" value="ADIPOCYTE-SPECIFIC PROTEIN 4-RELATED"/>
    <property type="match status" value="1"/>
</dbReference>
<evidence type="ECO:0000256" key="6">
    <source>
        <dbReference type="SAM" id="Phobius"/>
    </source>
</evidence>
<organism evidence="8 9">
    <name type="scientific">Eimeria necatrix</name>
    <dbReference type="NCBI Taxonomy" id="51315"/>
    <lineage>
        <taxon>Eukaryota</taxon>
        <taxon>Sar</taxon>
        <taxon>Alveolata</taxon>
        <taxon>Apicomplexa</taxon>
        <taxon>Conoidasida</taxon>
        <taxon>Coccidia</taxon>
        <taxon>Eucoccidiorida</taxon>
        <taxon>Eimeriorina</taxon>
        <taxon>Eimeriidae</taxon>
        <taxon>Eimeria</taxon>
    </lineage>
</organism>
<feature type="transmembrane region" description="Helical" evidence="6">
    <location>
        <begin position="174"/>
        <end position="193"/>
    </location>
</feature>
<keyword evidence="9" id="KW-1185">Reference proteome</keyword>
<evidence type="ECO:0000256" key="1">
    <source>
        <dbReference type="ARBA" id="ARBA00004167"/>
    </source>
</evidence>
<dbReference type="Pfam" id="PF07946">
    <property type="entry name" value="CCDC47"/>
    <property type="match status" value="1"/>
</dbReference>
<keyword evidence="3 6" id="KW-1133">Transmembrane helix</keyword>
<evidence type="ECO:0000313" key="9">
    <source>
        <dbReference type="Proteomes" id="UP000030754"/>
    </source>
</evidence>
<dbReference type="PANTHER" id="PTHR12883:SF0">
    <property type="entry name" value="PAT COMPLEX SUBUNIT CCDC47"/>
    <property type="match status" value="1"/>
</dbReference>
<accession>U6MIP9</accession>
<evidence type="ECO:0000256" key="7">
    <source>
        <dbReference type="SAM" id="SignalP"/>
    </source>
</evidence>
<evidence type="ECO:0000256" key="5">
    <source>
        <dbReference type="SAM" id="MobiDB-lite"/>
    </source>
</evidence>
<protein>
    <submittedName>
        <fullName evidence="8">Uncharacterized protein</fullName>
    </submittedName>
</protein>
<keyword evidence="7" id="KW-0732">Signal</keyword>
<dbReference type="GO" id="GO:0016020">
    <property type="term" value="C:membrane"/>
    <property type="evidence" value="ECO:0007669"/>
    <property type="project" value="UniProtKB-SubCell"/>
</dbReference>
<keyword evidence="4 6" id="KW-0472">Membrane</keyword>
<evidence type="ECO:0000256" key="4">
    <source>
        <dbReference type="ARBA" id="ARBA00023136"/>
    </source>
</evidence>
<dbReference type="AlphaFoldDB" id="U6MIP9"/>
<evidence type="ECO:0000256" key="3">
    <source>
        <dbReference type="ARBA" id="ARBA00022989"/>
    </source>
</evidence>
<proteinExistence type="predicted"/>
<comment type="subcellular location">
    <subcellularLocation>
        <location evidence="1">Membrane</location>
        <topology evidence="1">Single-pass membrane protein</topology>
    </subcellularLocation>
</comment>
<keyword evidence="2 6" id="KW-0812">Transmembrane</keyword>
<feature type="region of interest" description="Disordered" evidence="5">
    <location>
        <begin position="448"/>
        <end position="530"/>
    </location>
</feature>
<reference evidence="8" key="2">
    <citation type="submission" date="2013-10" db="EMBL/GenBank/DDBJ databases">
        <authorList>
            <person name="Aslett M."/>
        </authorList>
    </citation>
    <scope>NUCLEOTIDE SEQUENCE [LARGE SCALE GENOMIC DNA]</scope>
    <source>
        <strain evidence="8">Houghton</strain>
    </source>
</reference>
<evidence type="ECO:0000256" key="2">
    <source>
        <dbReference type="ARBA" id="ARBA00022692"/>
    </source>
</evidence>
<dbReference type="GeneID" id="25476194"/>
<reference evidence="8" key="1">
    <citation type="submission" date="2013-10" db="EMBL/GenBank/DDBJ databases">
        <title>Genomic analysis of the causative agents of coccidiosis in chickens.</title>
        <authorList>
            <person name="Reid A.J."/>
            <person name="Blake D."/>
            <person name="Billington K."/>
            <person name="Browne H."/>
            <person name="Dunn M."/>
            <person name="Hung S."/>
            <person name="Kawahara F."/>
            <person name="Miranda-Saavedra D."/>
            <person name="Mourier T."/>
            <person name="Nagra H."/>
            <person name="Otto T.D."/>
            <person name="Rawlings N."/>
            <person name="Sanchez A."/>
            <person name="Sanders M."/>
            <person name="Subramaniam C."/>
            <person name="Tay Y."/>
            <person name="Dear P."/>
            <person name="Doerig C."/>
            <person name="Gruber A."/>
            <person name="Parkinson J."/>
            <person name="Shirley M."/>
            <person name="Wan K.L."/>
            <person name="Berriman M."/>
            <person name="Tomley F."/>
            <person name="Pain A."/>
        </authorList>
    </citation>
    <scope>NUCLEOTIDE SEQUENCE [LARGE SCALE GENOMIC DNA]</scope>
    <source>
        <strain evidence="8">Houghton</strain>
    </source>
</reference>
<feature type="signal peptide" evidence="7">
    <location>
        <begin position="1"/>
        <end position="27"/>
    </location>
</feature>
<dbReference type="GO" id="GO:0005509">
    <property type="term" value="F:calcium ion binding"/>
    <property type="evidence" value="ECO:0007669"/>
    <property type="project" value="InterPro"/>
</dbReference>
<gene>
    <name evidence="8" type="ORF">ENH_00060540</name>
</gene>
<dbReference type="EMBL" id="HG722903">
    <property type="protein sequence ID" value="CDJ64092.1"/>
    <property type="molecule type" value="Genomic_DNA"/>
</dbReference>
<dbReference type="InterPro" id="IPR012879">
    <property type="entry name" value="CCDC47"/>
</dbReference>
<sequence length="530" mass="58109">MKKYFGGGVLLLLAAAVQQLLLLPARAAEGSAVLGAPAKSSPEAITSRAPQHETPGGFSDLSVTIEDDDDSEFEEAPEELPIPSAFGRRPAAAPAVTVPARPSTAAADGLPVFSIGTAEAALGGAANSAAGATATAGAAAAEAAAAAAAAAAASKAPRDAWTFMLYIWRILTRYYLIDIFAAVLLVIVIWTAVKGKAANTRVAIKWMQEVREVLSIQFADVSKETKGSFAARSYDCFELFCSGRRNCLFMEVTLNCVPRQDLWRGWLLNGLVGRENDEITLEFLLPNGGEGMIVGFCKKEDQRSFLETHWDVTEFCKVRLASHMSALVPEGFSLVSDTLEAAEKLFDFSGASKLMQQLGPRLKCLYTSDLCTNTNPALTATIAAICGTAAAAAKKPKRVLRMSYYLQDGDSEFDQRLPVVLACKLVDMLATIRLSDANREAVRRMRLSYEKEQHKNRRKEQEEEAERRRQDKKKEQQKALERLPPEERKKAEEAQEARERKKSQRQGVKVRQQFHEETANQANACKEYRP</sequence>
<feature type="compositionally biased region" description="Basic and acidic residues" evidence="5">
    <location>
        <begin position="448"/>
        <end position="499"/>
    </location>
</feature>
<name>U6MIP9_9EIME</name>
<dbReference type="OrthoDB" id="10039147at2759"/>
<dbReference type="GO" id="GO:0032469">
    <property type="term" value="P:endoplasmic reticulum calcium ion homeostasis"/>
    <property type="evidence" value="ECO:0007669"/>
    <property type="project" value="InterPro"/>
</dbReference>
<evidence type="ECO:0000313" key="8">
    <source>
        <dbReference type="EMBL" id="CDJ64092.1"/>
    </source>
</evidence>
<dbReference type="VEuPathDB" id="ToxoDB:ENH_00060540"/>
<dbReference type="GO" id="GO:0005783">
    <property type="term" value="C:endoplasmic reticulum"/>
    <property type="evidence" value="ECO:0007669"/>
    <property type="project" value="InterPro"/>
</dbReference>
<feature type="chain" id="PRO_5004673771" evidence="7">
    <location>
        <begin position="28"/>
        <end position="530"/>
    </location>
</feature>
<dbReference type="Proteomes" id="UP000030754">
    <property type="component" value="Unassembled WGS sequence"/>
</dbReference>